<keyword evidence="9" id="KW-0966">Cell projection</keyword>
<comment type="function">
    <text evidence="1">Needed for flagellar regrowth and assembly.</text>
</comment>
<feature type="coiled-coil region" evidence="7">
    <location>
        <begin position="123"/>
        <end position="158"/>
    </location>
</feature>
<gene>
    <name evidence="9" type="ORF">PBLR_11221</name>
</gene>
<dbReference type="Pfam" id="PF02108">
    <property type="entry name" value="FliH"/>
    <property type="match status" value="1"/>
</dbReference>
<dbReference type="EMBL" id="LS992241">
    <property type="protein sequence ID" value="SYX82799.1"/>
    <property type="molecule type" value="Genomic_DNA"/>
</dbReference>
<evidence type="ECO:0000256" key="4">
    <source>
        <dbReference type="ARBA" id="ARBA00022795"/>
    </source>
</evidence>
<evidence type="ECO:0000256" key="6">
    <source>
        <dbReference type="ARBA" id="ARBA00023225"/>
    </source>
</evidence>
<keyword evidence="6" id="KW-1006">Bacterial flagellum protein export</keyword>
<evidence type="ECO:0000256" key="5">
    <source>
        <dbReference type="ARBA" id="ARBA00022927"/>
    </source>
</evidence>
<evidence type="ECO:0000256" key="2">
    <source>
        <dbReference type="ARBA" id="ARBA00006602"/>
    </source>
</evidence>
<comment type="similarity">
    <text evidence="2">Belongs to the FliH family.</text>
</comment>
<sequence length="284" mass="31876">MISLSNVIKSTEYVPVEQLRMLEAVRRHLGQNAAPVEEQAEPLTAEHVLNKDEQLASLRQSILDDAESFAEEHVRNAADEAETMLSETREQIDAWWTERREQDEQLVESLKQQGYDEGYQQGMAQAEQEIQQAYERKIAEAQAVLQQAYQAKEQILQEAEPFVVTLSCAVAEKVIQQQLTVDPDIILEIARRTLARKRESGTITLCVSPEQFSFVHAAREELGFAIDSQAELEIIPDTSVNDGGCVVRSSLGSIDARIDTQLSEIKKALLQVAIQQEERIDDGA</sequence>
<keyword evidence="4" id="KW-1005">Bacterial flagellum biogenesis</keyword>
<dbReference type="InterPro" id="IPR018035">
    <property type="entry name" value="Flagellar_FliH/T3SS_HrpE"/>
</dbReference>
<keyword evidence="9" id="KW-0969">Cilium</keyword>
<keyword evidence="7" id="KW-0175">Coiled coil</keyword>
<dbReference type="PANTHER" id="PTHR34982:SF1">
    <property type="entry name" value="FLAGELLAR ASSEMBLY PROTEIN FLIH"/>
    <property type="match status" value="1"/>
</dbReference>
<name>A0A383R8Y6_PAEAL</name>
<evidence type="ECO:0000313" key="10">
    <source>
        <dbReference type="Proteomes" id="UP000304148"/>
    </source>
</evidence>
<keyword evidence="3" id="KW-0813">Transport</keyword>
<evidence type="ECO:0000259" key="8">
    <source>
        <dbReference type="Pfam" id="PF02108"/>
    </source>
</evidence>
<proteinExistence type="inferred from homology"/>
<dbReference type="PANTHER" id="PTHR34982">
    <property type="entry name" value="YOP PROTEINS TRANSLOCATION PROTEIN L"/>
    <property type="match status" value="1"/>
</dbReference>
<keyword evidence="5" id="KW-0653">Protein transport</keyword>
<dbReference type="GO" id="GO:0015031">
    <property type="term" value="P:protein transport"/>
    <property type="evidence" value="ECO:0007669"/>
    <property type="project" value="UniProtKB-KW"/>
</dbReference>
<dbReference type="AlphaFoldDB" id="A0A383R8Y6"/>
<dbReference type="InterPro" id="IPR051472">
    <property type="entry name" value="T3SS_Stator/FliH"/>
</dbReference>
<organism evidence="9 10">
    <name type="scientific">Paenibacillus alvei</name>
    <name type="common">Bacillus alvei</name>
    <dbReference type="NCBI Taxonomy" id="44250"/>
    <lineage>
        <taxon>Bacteria</taxon>
        <taxon>Bacillati</taxon>
        <taxon>Bacillota</taxon>
        <taxon>Bacilli</taxon>
        <taxon>Bacillales</taxon>
        <taxon>Paenibacillaceae</taxon>
        <taxon>Paenibacillus</taxon>
    </lineage>
</organism>
<evidence type="ECO:0000313" key="9">
    <source>
        <dbReference type="EMBL" id="SYX82799.1"/>
    </source>
</evidence>
<dbReference type="GO" id="GO:0044781">
    <property type="term" value="P:bacterial-type flagellum organization"/>
    <property type="evidence" value="ECO:0007669"/>
    <property type="project" value="UniProtKB-KW"/>
</dbReference>
<evidence type="ECO:0000256" key="3">
    <source>
        <dbReference type="ARBA" id="ARBA00022448"/>
    </source>
</evidence>
<evidence type="ECO:0000256" key="7">
    <source>
        <dbReference type="SAM" id="Coils"/>
    </source>
</evidence>
<protein>
    <submittedName>
        <fullName evidence="9">Flagellar assembly protein FliH</fullName>
    </submittedName>
</protein>
<reference evidence="10" key="1">
    <citation type="submission" date="2018-08" db="EMBL/GenBank/DDBJ databases">
        <authorList>
            <person name="Chevrot R."/>
        </authorList>
    </citation>
    <scope>NUCLEOTIDE SEQUENCE [LARGE SCALE GENOMIC DNA]</scope>
</reference>
<dbReference type="GO" id="GO:0005829">
    <property type="term" value="C:cytosol"/>
    <property type="evidence" value="ECO:0007669"/>
    <property type="project" value="TreeGrafter"/>
</dbReference>
<accession>A0A383R8Y6</accession>
<evidence type="ECO:0000256" key="1">
    <source>
        <dbReference type="ARBA" id="ARBA00003041"/>
    </source>
</evidence>
<keyword evidence="9" id="KW-0282">Flagellum</keyword>
<dbReference type="Proteomes" id="UP000304148">
    <property type="component" value="Chromosome"/>
</dbReference>
<feature type="domain" description="Flagellar assembly protein FliH/Type III secretion system HrpE" evidence="8">
    <location>
        <begin position="137"/>
        <end position="264"/>
    </location>
</feature>